<protein>
    <submittedName>
        <fullName evidence="6">Isoprenylcysteine carboxylmethyltransferase family protein</fullName>
    </submittedName>
</protein>
<keyword evidence="3 5" id="KW-1133">Transmembrane helix</keyword>
<dbReference type="EMBL" id="JAMXIB010000017">
    <property type="protein sequence ID" value="MCO5725983.1"/>
    <property type="molecule type" value="Genomic_DNA"/>
</dbReference>
<keyword evidence="7" id="KW-1185">Reference proteome</keyword>
<evidence type="ECO:0000313" key="6">
    <source>
        <dbReference type="EMBL" id="MCO5725983.1"/>
    </source>
</evidence>
<dbReference type="Gene3D" id="1.20.120.1630">
    <property type="match status" value="1"/>
</dbReference>
<evidence type="ECO:0000256" key="5">
    <source>
        <dbReference type="SAM" id="Phobius"/>
    </source>
</evidence>
<dbReference type="Pfam" id="PF04191">
    <property type="entry name" value="PEMT"/>
    <property type="match status" value="1"/>
</dbReference>
<dbReference type="PANTHER" id="PTHR12714">
    <property type="entry name" value="PROTEIN-S ISOPRENYLCYSTEINE O-METHYLTRANSFERASE"/>
    <property type="match status" value="1"/>
</dbReference>
<evidence type="ECO:0000313" key="7">
    <source>
        <dbReference type="Proteomes" id="UP001206312"/>
    </source>
</evidence>
<dbReference type="RefSeq" id="WP_252742355.1">
    <property type="nucleotide sequence ID" value="NZ_JAMXIB010000017.1"/>
</dbReference>
<name>A0ABT1B3I0_9FLAO</name>
<feature type="transmembrane region" description="Helical" evidence="5">
    <location>
        <begin position="12"/>
        <end position="32"/>
    </location>
</feature>
<evidence type="ECO:0000256" key="4">
    <source>
        <dbReference type="ARBA" id="ARBA00023136"/>
    </source>
</evidence>
<evidence type="ECO:0000256" key="3">
    <source>
        <dbReference type="ARBA" id="ARBA00022989"/>
    </source>
</evidence>
<accession>A0ABT1B3I0</accession>
<dbReference type="PANTHER" id="PTHR12714:SF24">
    <property type="entry name" value="SLR1182 PROTEIN"/>
    <property type="match status" value="1"/>
</dbReference>
<evidence type="ECO:0000256" key="2">
    <source>
        <dbReference type="ARBA" id="ARBA00022692"/>
    </source>
</evidence>
<evidence type="ECO:0000256" key="1">
    <source>
        <dbReference type="ARBA" id="ARBA00004127"/>
    </source>
</evidence>
<proteinExistence type="predicted"/>
<gene>
    <name evidence="6" type="ORF">NG653_14055</name>
</gene>
<reference evidence="6 7" key="1">
    <citation type="submission" date="2022-06" db="EMBL/GenBank/DDBJ databases">
        <authorList>
            <person name="Xuan X."/>
        </authorList>
    </citation>
    <scope>NUCLEOTIDE SEQUENCE [LARGE SCALE GENOMIC DNA]</scope>
    <source>
        <strain evidence="6 7">2V75</strain>
    </source>
</reference>
<comment type="caution">
    <text evidence="6">The sequence shown here is derived from an EMBL/GenBank/DDBJ whole genome shotgun (WGS) entry which is preliminary data.</text>
</comment>
<organism evidence="6 7">
    <name type="scientific">Robiginitalea marina</name>
    <dbReference type="NCBI Taxonomy" id="2954105"/>
    <lineage>
        <taxon>Bacteria</taxon>
        <taxon>Pseudomonadati</taxon>
        <taxon>Bacteroidota</taxon>
        <taxon>Flavobacteriia</taxon>
        <taxon>Flavobacteriales</taxon>
        <taxon>Flavobacteriaceae</taxon>
        <taxon>Robiginitalea</taxon>
    </lineage>
</organism>
<comment type="subcellular location">
    <subcellularLocation>
        <location evidence="1">Endomembrane system</location>
        <topology evidence="1">Multi-pass membrane protein</topology>
    </subcellularLocation>
</comment>
<keyword evidence="2 5" id="KW-0812">Transmembrane</keyword>
<keyword evidence="4 5" id="KW-0472">Membrane</keyword>
<dbReference type="InterPro" id="IPR007318">
    <property type="entry name" value="Phopholipid_MeTrfase"/>
</dbReference>
<sequence length="157" mass="17756">MSQLLEKLELRVPPALVFGLFAAAMFLLGRFLPVGQFDFTGREALMWSMLGLGGLTGALAVVQVLRAGNSLSPHHPERTKTLVERGVYDLSRNPMYLALLMVLLSWGLYLGNAFNTLLAALFVAYMNRFQIGPEERILDQKFGPAYRQYCKLVRRWF</sequence>
<feature type="transmembrane region" description="Helical" evidence="5">
    <location>
        <begin position="44"/>
        <end position="65"/>
    </location>
</feature>
<dbReference type="Proteomes" id="UP001206312">
    <property type="component" value="Unassembled WGS sequence"/>
</dbReference>
<feature type="transmembrane region" description="Helical" evidence="5">
    <location>
        <begin position="95"/>
        <end position="126"/>
    </location>
</feature>